<accession>A0ACD5B8P2</accession>
<proteinExistence type="predicted"/>
<gene>
    <name evidence="1" type="ORF">LCL61_08780</name>
</gene>
<evidence type="ECO:0000313" key="2">
    <source>
        <dbReference type="Proteomes" id="UP001456344"/>
    </source>
</evidence>
<dbReference type="Proteomes" id="UP001456344">
    <property type="component" value="Chromosome"/>
</dbReference>
<keyword evidence="2" id="KW-1185">Reference proteome</keyword>
<evidence type="ECO:0000313" key="1">
    <source>
        <dbReference type="EMBL" id="WYW15644.1"/>
    </source>
</evidence>
<sequence length="114" mass="12942">MTKSPAELVWTEERGLYLTEHDYTVWALAAHSVHRGKSGWSGTDEWHLHRAYPDPENVGWTAGTLPLDHGRWLARPGRRNLERAKRLAAWIIANPDAAAQMTHREIVRAAGQNQ</sequence>
<reference evidence="1" key="1">
    <citation type="submission" date="2023-10" db="EMBL/GenBank/DDBJ databases">
        <title>Whole genome sequencing of actinobacterial strain Amycolatopsis sp. (BCA-696) identifies the underlying plant growth-promoting genes.</title>
        <authorList>
            <person name="Gandham P."/>
            <person name="Vadla N."/>
            <person name="Saji A."/>
            <person name="Srinivas V."/>
            <person name="Ruperao P."/>
            <person name="Selvanayagam S."/>
            <person name="Saxena R.K."/>
            <person name="Rathore A."/>
            <person name="Gopalakrishnan S."/>
            <person name="Thakur V."/>
        </authorList>
    </citation>
    <scope>NUCLEOTIDE SEQUENCE</scope>
    <source>
        <strain evidence="1">BCA-696</strain>
    </source>
</reference>
<protein>
    <submittedName>
        <fullName evidence="1">Uncharacterized protein</fullName>
    </submittedName>
</protein>
<name>A0ACD5B8P2_9PSEU</name>
<dbReference type="EMBL" id="CP150484">
    <property type="protein sequence ID" value="WYW15644.1"/>
    <property type="molecule type" value="Genomic_DNA"/>
</dbReference>
<organism evidence="1 2">
    <name type="scientific">Amycolatopsis coloradensis</name>
    <dbReference type="NCBI Taxonomy" id="76021"/>
    <lineage>
        <taxon>Bacteria</taxon>
        <taxon>Bacillati</taxon>
        <taxon>Actinomycetota</taxon>
        <taxon>Actinomycetes</taxon>
        <taxon>Pseudonocardiales</taxon>
        <taxon>Pseudonocardiaceae</taxon>
        <taxon>Amycolatopsis</taxon>
    </lineage>
</organism>